<dbReference type="PANTHER" id="PTHR24171">
    <property type="entry name" value="ANKYRIN REPEAT DOMAIN-CONTAINING PROTEIN 39-RELATED"/>
    <property type="match status" value="1"/>
</dbReference>
<dbReference type="OrthoDB" id="539213at2759"/>
<dbReference type="GO" id="GO:0004842">
    <property type="term" value="F:ubiquitin-protein transferase activity"/>
    <property type="evidence" value="ECO:0007669"/>
    <property type="project" value="TreeGrafter"/>
</dbReference>
<accession>A0A1V9ZDE6</accession>
<dbReference type="Pfam" id="PF12796">
    <property type="entry name" value="Ank_2"/>
    <property type="match status" value="1"/>
</dbReference>
<evidence type="ECO:0000256" key="1">
    <source>
        <dbReference type="ARBA" id="ARBA00022737"/>
    </source>
</evidence>
<dbReference type="AlphaFoldDB" id="A0A1V9ZDE6"/>
<evidence type="ECO:0000256" key="2">
    <source>
        <dbReference type="ARBA" id="ARBA00023043"/>
    </source>
</evidence>
<dbReference type="SMART" id="SM00248">
    <property type="entry name" value="ANK"/>
    <property type="match status" value="2"/>
</dbReference>
<keyword evidence="5" id="KW-1185">Reference proteome</keyword>
<dbReference type="PANTHER" id="PTHR24171:SF8">
    <property type="entry name" value="BRCA1-ASSOCIATED RING DOMAIN PROTEIN 1"/>
    <property type="match status" value="1"/>
</dbReference>
<feature type="repeat" description="ANK" evidence="3">
    <location>
        <begin position="45"/>
        <end position="77"/>
    </location>
</feature>
<feature type="repeat" description="ANK" evidence="3">
    <location>
        <begin position="78"/>
        <end position="110"/>
    </location>
</feature>
<dbReference type="EMBL" id="JNBS01001993">
    <property type="protein sequence ID" value="OQR96009.1"/>
    <property type="molecule type" value="Genomic_DNA"/>
</dbReference>
<dbReference type="STRING" id="74557.A0A1V9ZDE6"/>
<dbReference type="SUPFAM" id="SSF48403">
    <property type="entry name" value="Ankyrin repeat"/>
    <property type="match status" value="1"/>
</dbReference>
<dbReference type="PROSITE" id="PS50297">
    <property type="entry name" value="ANK_REP_REGION"/>
    <property type="match status" value="2"/>
</dbReference>
<proteinExistence type="predicted"/>
<name>A0A1V9ZDE6_9STRA</name>
<gene>
    <name evidence="4" type="ORF">THRCLA_22033</name>
</gene>
<organism evidence="4 5">
    <name type="scientific">Thraustotheca clavata</name>
    <dbReference type="NCBI Taxonomy" id="74557"/>
    <lineage>
        <taxon>Eukaryota</taxon>
        <taxon>Sar</taxon>
        <taxon>Stramenopiles</taxon>
        <taxon>Oomycota</taxon>
        <taxon>Saprolegniomycetes</taxon>
        <taxon>Saprolegniales</taxon>
        <taxon>Achlyaceae</taxon>
        <taxon>Thraustotheca</taxon>
    </lineage>
</organism>
<dbReference type="Gene3D" id="1.25.40.20">
    <property type="entry name" value="Ankyrin repeat-containing domain"/>
    <property type="match status" value="2"/>
</dbReference>
<evidence type="ECO:0000313" key="5">
    <source>
        <dbReference type="Proteomes" id="UP000243217"/>
    </source>
</evidence>
<dbReference type="GO" id="GO:0085020">
    <property type="term" value="P:protein K6-linked ubiquitination"/>
    <property type="evidence" value="ECO:0007669"/>
    <property type="project" value="TreeGrafter"/>
</dbReference>
<protein>
    <submittedName>
        <fullName evidence="4">Uncharacterized protein</fullName>
    </submittedName>
</protein>
<dbReference type="InterPro" id="IPR002110">
    <property type="entry name" value="Ankyrin_rpt"/>
</dbReference>
<dbReference type="Proteomes" id="UP000243217">
    <property type="component" value="Unassembled WGS sequence"/>
</dbReference>
<dbReference type="PROSITE" id="PS50088">
    <property type="entry name" value="ANK_REPEAT"/>
    <property type="match status" value="2"/>
</dbReference>
<sequence length="111" mass="11851">MLAGVPYTFSPHPGAVIEKPGDMKQHNKTLCGSLAQYTPFNMTNTGRTPLHSVASTKYDEVVVMLLKASALSDAKNEEGWTPIHCAASNGYDSVVELLLEAGASTDIKTNV</sequence>
<reference evidence="4 5" key="1">
    <citation type="journal article" date="2014" name="Genome Biol. Evol.">
        <title>The secreted proteins of Achlya hypogyna and Thraustotheca clavata identify the ancestral oomycete secretome and reveal gene acquisitions by horizontal gene transfer.</title>
        <authorList>
            <person name="Misner I."/>
            <person name="Blouin N."/>
            <person name="Leonard G."/>
            <person name="Richards T.A."/>
            <person name="Lane C.E."/>
        </authorList>
    </citation>
    <scope>NUCLEOTIDE SEQUENCE [LARGE SCALE GENOMIC DNA]</scope>
    <source>
        <strain evidence="4 5">ATCC 34112</strain>
    </source>
</reference>
<comment type="caution">
    <text evidence="4">The sequence shown here is derived from an EMBL/GenBank/DDBJ whole genome shotgun (WGS) entry which is preliminary data.</text>
</comment>
<keyword evidence="2 3" id="KW-0040">ANK repeat</keyword>
<evidence type="ECO:0000313" key="4">
    <source>
        <dbReference type="EMBL" id="OQR96009.1"/>
    </source>
</evidence>
<dbReference type="PRINTS" id="PR01415">
    <property type="entry name" value="ANKYRIN"/>
</dbReference>
<dbReference type="InterPro" id="IPR036770">
    <property type="entry name" value="Ankyrin_rpt-contain_sf"/>
</dbReference>
<evidence type="ECO:0000256" key="3">
    <source>
        <dbReference type="PROSITE-ProRule" id="PRU00023"/>
    </source>
</evidence>
<keyword evidence="1" id="KW-0677">Repeat</keyword>